<dbReference type="Proteomes" id="UP000324748">
    <property type="component" value="Unassembled WGS sequence"/>
</dbReference>
<reference evidence="1 2" key="1">
    <citation type="submission" date="2019-05" db="EMBL/GenBank/DDBJ databases">
        <title>Emergence of the Ug99 lineage of the wheat stem rust pathogen through somatic hybridization.</title>
        <authorList>
            <person name="Li F."/>
            <person name="Upadhyaya N.M."/>
            <person name="Sperschneider J."/>
            <person name="Matny O."/>
            <person name="Nguyen-Phuc H."/>
            <person name="Mago R."/>
            <person name="Raley C."/>
            <person name="Miller M.E."/>
            <person name="Silverstein K.A.T."/>
            <person name="Henningsen E."/>
            <person name="Hirsch C.D."/>
            <person name="Visser B."/>
            <person name="Pretorius Z.A."/>
            <person name="Steffenson B.J."/>
            <person name="Schwessinger B."/>
            <person name="Dodds P.N."/>
            <person name="Figueroa M."/>
        </authorList>
    </citation>
    <scope>NUCLEOTIDE SEQUENCE [LARGE SCALE GENOMIC DNA]</scope>
    <source>
        <strain evidence="1">21-0</strain>
    </source>
</reference>
<dbReference type="OrthoDB" id="10584989at2759"/>
<comment type="caution">
    <text evidence="1">The sequence shown here is derived from an EMBL/GenBank/DDBJ whole genome shotgun (WGS) entry which is preliminary data.</text>
</comment>
<evidence type="ECO:0000313" key="2">
    <source>
        <dbReference type="Proteomes" id="UP000324748"/>
    </source>
</evidence>
<accession>A0A5B0NCG4</accession>
<gene>
    <name evidence="1" type="ORF">PGT21_018924</name>
</gene>
<protein>
    <submittedName>
        <fullName evidence="1">Uncharacterized protein</fullName>
    </submittedName>
</protein>
<proteinExistence type="predicted"/>
<keyword evidence="2" id="KW-1185">Reference proteome</keyword>
<evidence type="ECO:0000313" key="1">
    <source>
        <dbReference type="EMBL" id="KAA1086995.1"/>
    </source>
</evidence>
<organism evidence="1 2">
    <name type="scientific">Puccinia graminis f. sp. tritici</name>
    <dbReference type="NCBI Taxonomy" id="56615"/>
    <lineage>
        <taxon>Eukaryota</taxon>
        <taxon>Fungi</taxon>
        <taxon>Dikarya</taxon>
        <taxon>Basidiomycota</taxon>
        <taxon>Pucciniomycotina</taxon>
        <taxon>Pucciniomycetes</taxon>
        <taxon>Pucciniales</taxon>
        <taxon>Pucciniaceae</taxon>
        <taxon>Puccinia</taxon>
    </lineage>
</organism>
<dbReference type="AlphaFoldDB" id="A0A5B0NCG4"/>
<name>A0A5B0NCG4_PUCGR</name>
<sequence length="209" mass="23780">MRAWKSAKPAWSILCPTWACAQTHLQHHITIQLEHKPNAIIKPEICDLIRENVNGKGMKISNAMKTFNVSWCQIQRIKGEDPNLIRTHKKWPGKFTDNMKIEAAHATQPEINNNPCGGSRLHQGLIRCEAWNRTDLIEQRANFVNLVWTLVDQWSLLMRLVLTYIPVKHLDTLPPPGNKAKQITLIGALSVEGFDYYALLNTNNTKAKG</sequence>
<dbReference type="EMBL" id="VSWC01000105">
    <property type="protein sequence ID" value="KAA1086995.1"/>
    <property type="molecule type" value="Genomic_DNA"/>
</dbReference>